<dbReference type="PROSITE" id="PS50297">
    <property type="entry name" value="ANK_REP_REGION"/>
    <property type="match status" value="2"/>
</dbReference>
<evidence type="ECO:0000256" key="3">
    <source>
        <dbReference type="PROSITE-ProRule" id="PRU00023"/>
    </source>
</evidence>
<name>A0A7S3ZF39_9EUKA</name>
<evidence type="ECO:0000256" key="1">
    <source>
        <dbReference type="ARBA" id="ARBA00022737"/>
    </source>
</evidence>
<dbReference type="PANTHER" id="PTHR24123:SF33">
    <property type="entry name" value="PROTEIN HOS4"/>
    <property type="match status" value="1"/>
</dbReference>
<accession>A0A7S3ZF39</accession>
<dbReference type="PROSITE" id="PS50088">
    <property type="entry name" value="ANK_REPEAT"/>
    <property type="match status" value="2"/>
</dbReference>
<dbReference type="InterPro" id="IPR002110">
    <property type="entry name" value="Ankyrin_rpt"/>
</dbReference>
<feature type="repeat" description="ANK" evidence="3">
    <location>
        <begin position="302"/>
        <end position="334"/>
    </location>
</feature>
<keyword evidence="2 3" id="KW-0040">ANK repeat</keyword>
<feature type="compositionally biased region" description="Basic and acidic residues" evidence="4">
    <location>
        <begin position="436"/>
        <end position="484"/>
    </location>
</feature>
<dbReference type="InterPro" id="IPR036770">
    <property type="entry name" value="Ankyrin_rpt-contain_sf"/>
</dbReference>
<dbReference type="Gene3D" id="1.25.40.20">
    <property type="entry name" value="Ankyrin repeat-containing domain"/>
    <property type="match status" value="1"/>
</dbReference>
<dbReference type="AlphaFoldDB" id="A0A7S3ZF39"/>
<keyword evidence="1" id="KW-0677">Repeat</keyword>
<dbReference type="Pfam" id="PF12796">
    <property type="entry name" value="Ank_2"/>
    <property type="match status" value="1"/>
</dbReference>
<proteinExistence type="predicted"/>
<gene>
    <name evidence="5" type="ORF">LGLO00237_LOCUS33116</name>
</gene>
<organism evidence="5">
    <name type="scientific">Lotharella globosa</name>
    <dbReference type="NCBI Taxonomy" id="91324"/>
    <lineage>
        <taxon>Eukaryota</taxon>
        <taxon>Sar</taxon>
        <taxon>Rhizaria</taxon>
        <taxon>Cercozoa</taxon>
        <taxon>Chlorarachniophyceae</taxon>
        <taxon>Lotharella</taxon>
    </lineage>
</organism>
<sequence>MPKKKGKKGKKGPNVAPELFQKLLQIISFGQLSVSKTETKRMGPKDMTHWIKHVPQVDEEAEPKPREADEVEALVNGAKDCRICDKPLTRAVQIGNVEICKILIECKAEVFTEHLNDAIKVKEEKLVAYLLSDSERCKRILHNQVHLRISVTAPISTHHHAALMGEPKIMQMILDKGDPGHANVKIPGNADSNAGRGPIHMAASKGHVEVLKTLLNWQKIAVNPNDLGEGTVMWEAKHHVEMDANDKKGSSALGIAAEEGRLEAVKTIILDGRLAQLRWNCGKHGDVRALEAFLNTRWSRNQGLTPVQWAAYRGDYPMVEFLLGHGAFYDVDDATAPWFKTVEAPIGDNHDPDLRAVMEKHYSPGLLMKMQECVFKGERTYAERKQRRQYIVQALRGKRGLSESKYCSYISMVVASYDVCFCDEDHIKLKMESQQEGLAEKREARQKRLADEAQREAEEAERLAAEAAREAAAAKKRAEKEAKAKSNASG</sequence>
<dbReference type="PANTHER" id="PTHR24123">
    <property type="entry name" value="ANKYRIN REPEAT-CONTAINING"/>
    <property type="match status" value="1"/>
</dbReference>
<dbReference type="InterPro" id="IPR051165">
    <property type="entry name" value="Multifunctional_ANK_Repeat"/>
</dbReference>
<protein>
    <submittedName>
        <fullName evidence="5">Uncharacterized protein</fullName>
    </submittedName>
</protein>
<reference evidence="5" key="1">
    <citation type="submission" date="2021-01" db="EMBL/GenBank/DDBJ databases">
        <authorList>
            <person name="Corre E."/>
            <person name="Pelletier E."/>
            <person name="Niang G."/>
            <person name="Scheremetjew M."/>
            <person name="Finn R."/>
            <person name="Kale V."/>
            <person name="Holt S."/>
            <person name="Cochrane G."/>
            <person name="Meng A."/>
            <person name="Brown T."/>
            <person name="Cohen L."/>
        </authorList>
    </citation>
    <scope>NUCLEOTIDE SEQUENCE</scope>
    <source>
        <strain evidence="5">CCCM811</strain>
    </source>
</reference>
<feature type="repeat" description="ANK" evidence="3">
    <location>
        <begin position="194"/>
        <end position="216"/>
    </location>
</feature>
<dbReference type="Pfam" id="PF13637">
    <property type="entry name" value="Ank_4"/>
    <property type="match status" value="1"/>
</dbReference>
<dbReference type="EMBL" id="HBIV01047612">
    <property type="protein sequence ID" value="CAE0681329.1"/>
    <property type="molecule type" value="Transcribed_RNA"/>
</dbReference>
<evidence type="ECO:0000313" key="5">
    <source>
        <dbReference type="EMBL" id="CAE0681329.1"/>
    </source>
</evidence>
<feature type="region of interest" description="Disordered" evidence="4">
    <location>
        <begin position="436"/>
        <end position="490"/>
    </location>
</feature>
<evidence type="ECO:0000256" key="2">
    <source>
        <dbReference type="ARBA" id="ARBA00023043"/>
    </source>
</evidence>
<evidence type="ECO:0000256" key="4">
    <source>
        <dbReference type="SAM" id="MobiDB-lite"/>
    </source>
</evidence>
<dbReference type="SUPFAM" id="SSF48403">
    <property type="entry name" value="Ankyrin repeat"/>
    <property type="match status" value="1"/>
</dbReference>
<dbReference type="SMART" id="SM00248">
    <property type="entry name" value="ANK"/>
    <property type="match status" value="4"/>
</dbReference>